<dbReference type="Proteomes" id="UP000184063">
    <property type="component" value="Unassembled WGS sequence"/>
</dbReference>
<sequence length="102" mass="11636">MSQEAIINGTLEELQAAANKGPLRNLLQSHLIQHCTTEKLQAFHKLNEKHKKLVVSHVALNMAIEMFDNLGRELAAELKKATSHRMISMRFRELKADLNTYL</sequence>
<protein>
    <submittedName>
        <fullName evidence="1">Uncharacterized protein</fullName>
    </submittedName>
</protein>
<evidence type="ECO:0000313" key="2">
    <source>
        <dbReference type="Proteomes" id="UP000184063"/>
    </source>
</evidence>
<evidence type="ECO:0000313" key="1">
    <source>
        <dbReference type="EMBL" id="OJZ92896.1"/>
    </source>
</evidence>
<dbReference type="OrthoDB" id="4495630at2759"/>
<dbReference type="EMBL" id="KV878236">
    <property type="protein sequence ID" value="OJZ92896.1"/>
    <property type="molecule type" value="Genomic_DNA"/>
</dbReference>
<name>A0A1M3U1K8_ASPLC</name>
<gene>
    <name evidence="1" type="ORF">ASPFODRAFT_202649</name>
</gene>
<organism evidence="1 2">
    <name type="scientific">Aspergillus luchuensis (strain CBS 106.47)</name>
    <dbReference type="NCBI Taxonomy" id="1137211"/>
    <lineage>
        <taxon>Eukaryota</taxon>
        <taxon>Fungi</taxon>
        <taxon>Dikarya</taxon>
        <taxon>Ascomycota</taxon>
        <taxon>Pezizomycotina</taxon>
        <taxon>Eurotiomycetes</taxon>
        <taxon>Eurotiomycetidae</taxon>
        <taxon>Eurotiales</taxon>
        <taxon>Aspergillaceae</taxon>
        <taxon>Aspergillus</taxon>
        <taxon>Aspergillus subgen. Circumdati</taxon>
    </lineage>
</organism>
<dbReference type="VEuPathDB" id="FungiDB:ASPFODRAFT_202649"/>
<dbReference type="AlphaFoldDB" id="A0A1M3U1K8"/>
<proteinExistence type="predicted"/>
<accession>A0A1M3U1K8</accession>
<reference evidence="2" key="1">
    <citation type="journal article" date="2017" name="Genome Biol.">
        <title>Comparative genomics reveals high biological diversity and specific adaptations in the industrially and medically important fungal genus Aspergillus.</title>
        <authorList>
            <person name="de Vries R.P."/>
            <person name="Riley R."/>
            <person name="Wiebenga A."/>
            <person name="Aguilar-Osorio G."/>
            <person name="Amillis S."/>
            <person name="Uchima C.A."/>
            <person name="Anderluh G."/>
            <person name="Asadollahi M."/>
            <person name="Askin M."/>
            <person name="Barry K."/>
            <person name="Battaglia E."/>
            <person name="Bayram O."/>
            <person name="Benocci T."/>
            <person name="Braus-Stromeyer S.A."/>
            <person name="Caldana C."/>
            <person name="Canovas D."/>
            <person name="Cerqueira G.C."/>
            <person name="Chen F."/>
            <person name="Chen W."/>
            <person name="Choi C."/>
            <person name="Clum A."/>
            <person name="Dos Santos R.A."/>
            <person name="Damasio A.R."/>
            <person name="Diallinas G."/>
            <person name="Emri T."/>
            <person name="Fekete E."/>
            <person name="Flipphi M."/>
            <person name="Freyberg S."/>
            <person name="Gallo A."/>
            <person name="Gournas C."/>
            <person name="Habgood R."/>
            <person name="Hainaut M."/>
            <person name="Harispe M.L."/>
            <person name="Henrissat B."/>
            <person name="Hilden K.S."/>
            <person name="Hope R."/>
            <person name="Hossain A."/>
            <person name="Karabika E."/>
            <person name="Karaffa L."/>
            <person name="Karanyi Z."/>
            <person name="Krasevec N."/>
            <person name="Kuo A."/>
            <person name="Kusch H."/>
            <person name="LaButti K."/>
            <person name="Lagendijk E.L."/>
            <person name="Lapidus A."/>
            <person name="Levasseur A."/>
            <person name="Lindquist E."/>
            <person name="Lipzen A."/>
            <person name="Logrieco A.F."/>
            <person name="MacCabe A."/>
            <person name="Maekelae M.R."/>
            <person name="Malavazi I."/>
            <person name="Melin P."/>
            <person name="Meyer V."/>
            <person name="Mielnichuk N."/>
            <person name="Miskei M."/>
            <person name="Molnar A.P."/>
            <person name="Mule G."/>
            <person name="Ngan C.Y."/>
            <person name="Orejas M."/>
            <person name="Orosz E."/>
            <person name="Ouedraogo J.P."/>
            <person name="Overkamp K.M."/>
            <person name="Park H.-S."/>
            <person name="Perrone G."/>
            <person name="Piumi F."/>
            <person name="Punt P.J."/>
            <person name="Ram A.F."/>
            <person name="Ramon A."/>
            <person name="Rauscher S."/>
            <person name="Record E."/>
            <person name="Riano-Pachon D.M."/>
            <person name="Robert V."/>
            <person name="Roehrig J."/>
            <person name="Ruller R."/>
            <person name="Salamov A."/>
            <person name="Salih N.S."/>
            <person name="Samson R.A."/>
            <person name="Sandor E."/>
            <person name="Sanguinetti M."/>
            <person name="Schuetze T."/>
            <person name="Sepcic K."/>
            <person name="Shelest E."/>
            <person name="Sherlock G."/>
            <person name="Sophianopoulou V."/>
            <person name="Squina F.M."/>
            <person name="Sun H."/>
            <person name="Susca A."/>
            <person name="Todd R.B."/>
            <person name="Tsang A."/>
            <person name="Unkles S.E."/>
            <person name="van de Wiele N."/>
            <person name="van Rossen-Uffink D."/>
            <person name="Oliveira J.V."/>
            <person name="Vesth T.C."/>
            <person name="Visser J."/>
            <person name="Yu J.-H."/>
            <person name="Zhou M."/>
            <person name="Andersen M.R."/>
            <person name="Archer D.B."/>
            <person name="Baker S.E."/>
            <person name="Benoit I."/>
            <person name="Brakhage A.A."/>
            <person name="Braus G.H."/>
            <person name="Fischer R."/>
            <person name="Frisvad J.C."/>
            <person name="Goldman G.H."/>
            <person name="Houbraken J."/>
            <person name="Oakley B."/>
            <person name="Pocsi I."/>
            <person name="Scazzocchio C."/>
            <person name="Seiboth B."/>
            <person name="vanKuyk P.A."/>
            <person name="Wortman J."/>
            <person name="Dyer P.S."/>
            <person name="Grigoriev I.V."/>
        </authorList>
    </citation>
    <scope>NUCLEOTIDE SEQUENCE [LARGE SCALE GENOMIC DNA]</scope>
    <source>
        <strain evidence="2">CBS 106.47</strain>
    </source>
</reference>